<keyword evidence="2" id="KW-1185">Reference proteome</keyword>
<dbReference type="Proteomes" id="UP001604336">
    <property type="component" value="Unassembled WGS sequence"/>
</dbReference>
<dbReference type="InterPro" id="IPR040256">
    <property type="entry name" value="At4g02000-like"/>
</dbReference>
<dbReference type="PANTHER" id="PTHR31286">
    <property type="entry name" value="GLYCINE-RICH CELL WALL STRUCTURAL PROTEIN 1.8-LIKE"/>
    <property type="match status" value="1"/>
</dbReference>
<dbReference type="EMBL" id="JBFOLK010000747">
    <property type="protein sequence ID" value="KAL2453313.1"/>
    <property type="molecule type" value="Genomic_DNA"/>
</dbReference>
<protein>
    <submittedName>
        <fullName evidence="1">Uncharacterized protein</fullName>
    </submittedName>
</protein>
<reference evidence="2" key="1">
    <citation type="submission" date="2024-07" db="EMBL/GenBank/DDBJ databases">
        <title>Two chromosome-level genome assemblies of Korean endemic species Abeliophyllum distichum and Forsythia ovata (Oleaceae).</title>
        <authorList>
            <person name="Jang H."/>
        </authorList>
    </citation>
    <scope>NUCLEOTIDE SEQUENCE [LARGE SCALE GENOMIC DNA]</scope>
</reference>
<gene>
    <name evidence="1" type="ORF">Adt_49187</name>
</gene>
<dbReference type="AlphaFoldDB" id="A0ABD1NNY4"/>
<sequence length="308" mass="34030">MRKSFASVLQSAPDSACHQFVAKEPFLHHGEPALTITADEEASLAEPFKFTLVGKFSHRKPSMVEEFLFALSKLVGVPLRIDEATTDLLRPSEARVCVEVNLEHKLPDRVWIERGLGCPLWMLRKLFRLLSQLVPPASKPIFVPKPTVDPAPKPDVVELPVTNEAPLVDRIGKGKGKEVVVEPRKQWVPLASSSSIPPPVIPILPSEVHKRPISEHSSPVTTDMASKPVIADTVFDPLLDHMMSLPREYPVLSEPVQPVFDPVPHTHPDPSCHENVEASIPSDTASSIQLGDTSRGIFVIILLRTWLD</sequence>
<evidence type="ECO:0000313" key="2">
    <source>
        <dbReference type="Proteomes" id="UP001604336"/>
    </source>
</evidence>
<proteinExistence type="predicted"/>
<comment type="caution">
    <text evidence="1">The sequence shown here is derived from an EMBL/GenBank/DDBJ whole genome shotgun (WGS) entry which is preliminary data.</text>
</comment>
<name>A0ABD1NNY4_9LAMI</name>
<dbReference type="PANTHER" id="PTHR31286:SF180">
    <property type="entry name" value="OS10G0362600 PROTEIN"/>
    <property type="match status" value="1"/>
</dbReference>
<organism evidence="1 2">
    <name type="scientific">Abeliophyllum distichum</name>
    <dbReference type="NCBI Taxonomy" id="126358"/>
    <lineage>
        <taxon>Eukaryota</taxon>
        <taxon>Viridiplantae</taxon>
        <taxon>Streptophyta</taxon>
        <taxon>Embryophyta</taxon>
        <taxon>Tracheophyta</taxon>
        <taxon>Spermatophyta</taxon>
        <taxon>Magnoliopsida</taxon>
        <taxon>eudicotyledons</taxon>
        <taxon>Gunneridae</taxon>
        <taxon>Pentapetalae</taxon>
        <taxon>asterids</taxon>
        <taxon>lamiids</taxon>
        <taxon>Lamiales</taxon>
        <taxon>Oleaceae</taxon>
        <taxon>Forsythieae</taxon>
        <taxon>Abeliophyllum</taxon>
    </lineage>
</organism>
<evidence type="ECO:0000313" key="1">
    <source>
        <dbReference type="EMBL" id="KAL2453313.1"/>
    </source>
</evidence>
<accession>A0ABD1NNY4</accession>